<evidence type="ECO:0000256" key="7">
    <source>
        <dbReference type="ARBA" id="ARBA00022525"/>
    </source>
</evidence>
<sequence length="261" mass="29496">MFPVFLQIFIQKKMESQRSGYILNMSEGLDLEVSRHPLTMKCVANLIIAMERIKASISEPVLSTDFQDEHLLSIMLESIVEEQTVIERTAAPAQFSRTGELQCSITDSQKRDLILVQSSMELHAVMLQGGSDDRKVFLNMATYVHPTPIAEARPVALGIKDTNLYLSCHEDGDKPTLHLEEVTDKNSLLRVRADSEMVRFLFYKRDSGLNISTLMSARCPNWYISTAQDDQQVVEMCEESAHRYRSFNIQVERGSVCGSAV</sequence>
<dbReference type="Ensembl" id="ENSACIT00000020147.1">
    <property type="protein sequence ID" value="ENSACIP00000019625.1"/>
    <property type="gene ID" value="ENSACIG00000015147.1"/>
</dbReference>
<keyword evidence="14" id="KW-1185">Reference proteome</keyword>
<evidence type="ECO:0000256" key="11">
    <source>
        <dbReference type="ARBA" id="ARBA00023246"/>
    </source>
</evidence>
<accession>A0A3Q0S941</accession>
<keyword evidence="10" id="KW-0458">Lysosome</keyword>
<evidence type="ECO:0000256" key="10">
    <source>
        <dbReference type="ARBA" id="ARBA00023228"/>
    </source>
</evidence>
<evidence type="ECO:0000313" key="14">
    <source>
        <dbReference type="Proteomes" id="UP000261340"/>
    </source>
</evidence>
<dbReference type="SMART" id="SM00125">
    <property type="entry name" value="IL1"/>
    <property type="match status" value="1"/>
</dbReference>
<evidence type="ECO:0000256" key="5">
    <source>
        <dbReference type="ARBA" id="ARBA00022490"/>
    </source>
</evidence>
<dbReference type="PRINTS" id="PR00264">
    <property type="entry name" value="INTERLEUKIN1"/>
</dbReference>
<evidence type="ECO:0000256" key="4">
    <source>
        <dbReference type="ARBA" id="ARBA00010448"/>
    </source>
</evidence>
<comment type="subcellular location">
    <subcellularLocation>
        <location evidence="2">Cytoplasm</location>
        <location evidence="2">Cytosol</location>
    </subcellularLocation>
    <subcellularLocation>
        <location evidence="1">Lysosome</location>
    </subcellularLocation>
    <subcellularLocation>
        <location evidence="3">Secreted</location>
        <location evidence="3">Extracellular exosome</location>
    </subcellularLocation>
</comment>
<dbReference type="GO" id="GO:0042119">
    <property type="term" value="P:neutrophil activation"/>
    <property type="evidence" value="ECO:0007669"/>
    <property type="project" value="TreeGrafter"/>
</dbReference>
<evidence type="ECO:0000256" key="3">
    <source>
        <dbReference type="ARBA" id="ARBA00004550"/>
    </source>
</evidence>
<evidence type="ECO:0000256" key="9">
    <source>
        <dbReference type="ARBA" id="ARBA00023198"/>
    </source>
</evidence>
<dbReference type="GO" id="GO:0006955">
    <property type="term" value="P:immune response"/>
    <property type="evidence" value="ECO:0007669"/>
    <property type="project" value="InterPro"/>
</dbReference>
<dbReference type="PRINTS" id="PR01357">
    <property type="entry name" value="INTRLEUKN1AB"/>
</dbReference>
<dbReference type="GO" id="GO:0048246">
    <property type="term" value="P:macrophage chemotaxis"/>
    <property type="evidence" value="ECO:0007669"/>
    <property type="project" value="TreeGrafter"/>
</dbReference>
<dbReference type="GO" id="GO:0019221">
    <property type="term" value="P:cytokine-mediated signaling pathway"/>
    <property type="evidence" value="ECO:0007669"/>
    <property type="project" value="TreeGrafter"/>
</dbReference>
<dbReference type="GO" id="GO:1901222">
    <property type="term" value="P:regulation of non-canonical NF-kappaB signal transduction"/>
    <property type="evidence" value="ECO:0007669"/>
    <property type="project" value="TreeGrafter"/>
</dbReference>
<evidence type="ECO:0000256" key="8">
    <source>
        <dbReference type="ARBA" id="ARBA00022620"/>
    </source>
</evidence>
<evidence type="ECO:0000256" key="12">
    <source>
        <dbReference type="RuleBase" id="RU003753"/>
    </source>
</evidence>
<dbReference type="GO" id="GO:0001660">
    <property type="term" value="P:fever generation"/>
    <property type="evidence" value="ECO:0007669"/>
    <property type="project" value="UniProtKB-KW"/>
</dbReference>
<dbReference type="PANTHER" id="PTHR10078:SF30">
    <property type="entry name" value="INTERLEUKIN-1 BETA"/>
    <property type="match status" value="1"/>
</dbReference>
<dbReference type="GO" id="GO:0005764">
    <property type="term" value="C:lysosome"/>
    <property type="evidence" value="ECO:0007669"/>
    <property type="project" value="UniProtKB-SubCell"/>
</dbReference>
<dbReference type="InterPro" id="IPR008996">
    <property type="entry name" value="IL1/FGF"/>
</dbReference>
<evidence type="ECO:0000256" key="2">
    <source>
        <dbReference type="ARBA" id="ARBA00004514"/>
    </source>
</evidence>
<dbReference type="InterPro" id="IPR000975">
    <property type="entry name" value="IL-1_fam"/>
</dbReference>
<dbReference type="GeneTree" id="ENSGT00950000182943"/>
<dbReference type="Gene3D" id="2.80.10.50">
    <property type="match status" value="1"/>
</dbReference>
<dbReference type="Ensembl" id="ENSACIT00000019890.1">
    <property type="protein sequence ID" value="ENSACIP00000019372.1"/>
    <property type="gene ID" value="ENSACIG00000014935.1"/>
</dbReference>
<keyword evidence="6" id="KW-0202">Cytokine</keyword>
<comment type="similarity">
    <text evidence="4 12">Belongs to the IL-1 family.</text>
</comment>
<organism evidence="13 14">
    <name type="scientific">Amphilophus citrinellus</name>
    <name type="common">Midas cichlid</name>
    <name type="synonym">Cichlasoma citrinellum</name>
    <dbReference type="NCBI Taxonomy" id="61819"/>
    <lineage>
        <taxon>Eukaryota</taxon>
        <taxon>Metazoa</taxon>
        <taxon>Chordata</taxon>
        <taxon>Craniata</taxon>
        <taxon>Vertebrata</taxon>
        <taxon>Euteleostomi</taxon>
        <taxon>Actinopterygii</taxon>
        <taxon>Neopterygii</taxon>
        <taxon>Teleostei</taxon>
        <taxon>Neoteleostei</taxon>
        <taxon>Acanthomorphata</taxon>
        <taxon>Ovalentaria</taxon>
        <taxon>Cichlomorphae</taxon>
        <taxon>Cichliformes</taxon>
        <taxon>Cichlidae</taxon>
        <taxon>New World cichlids</taxon>
        <taxon>Cichlasomatinae</taxon>
        <taxon>Heroini</taxon>
        <taxon>Amphilophus</taxon>
    </lineage>
</organism>
<dbReference type="GO" id="GO:0005829">
    <property type="term" value="C:cytosol"/>
    <property type="evidence" value="ECO:0007669"/>
    <property type="project" value="UniProtKB-SubCell"/>
</dbReference>
<dbReference type="GO" id="GO:0071222">
    <property type="term" value="P:cellular response to lipopolysaccharide"/>
    <property type="evidence" value="ECO:0007669"/>
    <property type="project" value="TreeGrafter"/>
</dbReference>
<protein>
    <recommendedName>
        <fullName evidence="12">Interleukin-1</fullName>
    </recommendedName>
</protein>
<keyword evidence="9" id="KW-0395">Inflammatory response</keyword>
<dbReference type="GO" id="GO:0005125">
    <property type="term" value="F:cytokine activity"/>
    <property type="evidence" value="ECO:0007669"/>
    <property type="project" value="UniProtKB-UniRule"/>
</dbReference>
<reference evidence="13" key="1">
    <citation type="submission" date="2025-05" db="UniProtKB">
        <authorList>
            <consortium name="Ensembl"/>
        </authorList>
    </citation>
    <scope>IDENTIFICATION</scope>
</reference>
<dbReference type="CDD" id="cd23296">
    <property type="entry name" value="beta-trefoil_IL1B"/>
    <property type="match status" value="1"/>
</dbReference>
<keyword evidence="8" id="KW-0666">Pyrogen</keyword>
<dbReference type="GO" id="GO:0051781">
    <property type="term" value="P:positive regulation of cell division"/>
    <property type="evidence" value="ECO:0007669"/>
    <property type="project" value="UniProtKB-KW"/>
</dbReference>
<dbReference type="GO" id="GO:0005149">
    <property type="term" value="F:interleukin-1 receptor binding"/>
    <property type="evidence" value="ECO:0007669"/>
    <property type="project" value="UniProtKB-UniRule"/>
</dbReference>
<dbReference type="PRINTS" id="PR01359">
    <property type="entry name" value="INTRLEUKIN1B"/>
</dbReference>
<name>A0A3Q0S941_AMPCI</name>
<evidence type="ECO:0000256" key="1">
    <source>
        <dbReference type="ARBA" id="ARBA00004371"/>
    </source>
</evidence>
<dbReference type="PANTHER" id="PTHR10078">
    <property type="entry name" value="INTERLEUKIN-1 FAMILY MEMBER"/>
    <property type="match status" value="1"/>
</dbReference>
<dbReference type="Pfam" id="PF00340">
    <property type="entry name" value="IL1"/>
    <property type="match status" value="1"/>
</dbReference>
<dbReference type="GO" id="GO:0010628">
    <property type="term" value="P:positive regulation of gene expression"/>
    <property type="evidence" value="ECO:0007669"/>
    <property type="project" value="TreeGrafter"/>
</dbReference>
<dbReference type="STRING" id="61819.ENSACIP00000019372"/>
<proteinExistence type="inferred from homology"/>
<keyword evidence="11" id="KW-0497">Mitogen</keyword>
<dbReference type="GO" id="GO:0005615">
    <property type="term" value="C:extracellular space"/>
    <property type="evidence" value="ECO:0007669"/>
    <property type="project" value="UniProtKB-KW"/>
</dbReference>
<evidence type="ECO:0000313" key="13">
    <source>
        <dbReference type="Ensembl" id="ENSACIP00000019372.1"/>
    </source>
</evidence>
<dbReference type="SUPFAM" id="SSF50353">
    <property type="entry name" value="Cytokine"/>
    <property type="match status" value="1"/>
</dbReference>
<dbReference type="AlphaFoldDB" id="A0A3Q0S941"/>
<keyword evidence="7 12" id="KW-0964">Secreted</keyword>
<evidence type="ECO:0000256" key="6">
    <source>
        <dbReference type="ARBA" id="ARBA00022514"/>
    </source>
</evidence>
<keyword evidence="5" id="KW-0963">Cytoplasm</keyword>
<dbReference type="Proteomes" id="UP000261340">
    <property type="component" value="Unplaced"/>
</dbReference>